<name>A0A2S4KU11_9HYPO</name>
<sequence>TTPAAAAALTPRAALHGADCFTTSTVDTSSCPLQTSNGHVKTLTCFPTQVAASDCAPGLMCTIDANHEDICMKMQNGLDTGGIIVAIVFAVLVALGLGSLTFLCCRDRRQQKRLAAKAEAVALARAQTKRQKAQEARAPLMRPQEGAPGSPNPFHDRNQG</sequence>
<feature type="transmembrane region" description="Helical" evidence="2">
    <location>
        <begin position="82"/>
        <end position="105"/>
    </location>
</feature>
<comment type="caution">
    <text evidence="3">The sequence shown here is derived from an EMBL/GenBank/DDBJ whole genome shotgun (WGS) entry which is preliminary data.</text>
</comment>
<dbReference type="OrthoDB" id="3630276at2759"/>
<keyword evidence="4" id="KW-1185">Reference proteome</keyword>
<evidence type="ECO:0000256" key="2">
    <source>
        <dbReference type="SAM" id="Phobius"/>
    </source>
</evidence>
<dbReference type="AlphaFoldDB" id="A0A2S4KU11"/>
<dbReference type="EMBL" id="PKSG01000666">
    <property type="protein sequence ID" value="POR33672.1"/>
    <property type="molecule type" value="Genomic_DNA"/>
</dbReference>
<dbReference type="Proteomes" id="UP000237481">
    <property type="component" value="Unassembled WGS sequence"/>
</dbReference>
<accession>A0A2S4KU11</accession>
<keyword evidence="2" id="KW-1133">Transmembrane helix</keyword>
<reference evidence="3 4" key="1">
    <citation type="submission" date="2018-01" db="EMBL/GenBank/DDBJ databases">
        <title>Harnessing the power of phylogenomics to disentangle the directionality and signatures of interkingdom host jumping in the parasitic fungal genus Tolypocladium.</title>
        <authorList>
            <person name="Quandt C.A."/>
            <person name="Patterson W."/>
            <person name="Spatafora J.W."/>
        </authorList>
    </citation>
    <scope>NUCLEOTIDE SEQUENCE [LARGE SCALE GENOMIC DNA]</scope>
    <source>
        <strain evidence="3 4">NRBC 100945</strain>
    </source>
</reference>
<evidence type="ECO:0000256" key="1">
    <source>
        <dbReference type="SAM" id="MobiDB-lite"/>
    </source>
</evidence>
<keyword evidence="2" id="KW-0812">Transmembrane</keyword>
<gene>
    <name evidence="3" type="ORF">TPAR_06134</name>
</gene>
<keyword evidence="2" id="KW-0472">Membrane</keyword>
<proteinExistence type="predicted"/>
<feature type="region of interest" description="Disordered" evidence="1">
    <location>
        <begin position="126"/>
        <end position="160"/>
    </location>
</feature>
<evidence type="ECO:0000313" key="4">
    <source>
        <dbReference type="Proteomes" id="UP000237481"/>
    </source>
</evidence>
<protein>
    <submittedName>
        <fullName evidence="3">Uncharacterized protein</fullName>
    </submittedName>
</protein>
<dbReference type="CDD" id="cd12841">
    <property type="entry name" value="TM_EphA1"/>
    <property type="match status" value="1"/>
</dbReference>
<evidence type="ECO:0000313" key="3">
    <source>
        <dbReference type="EMBL" id="POR33672.1"/>
    </source>
</evidence>
<feature type="non-terminal residue" evidence="3">
    <location>
        <position position="1"/>
    </location>
</feature>
<organism evidence="3 4">
    <name type="scientific">Tolypocladium paradoxum</name>
    <dbReference type="NCBI Taxonomy" id="94208"/>
    <lineage>
        <taxon>Eukaryota</taxon>
        <taxon>Fungi</taxon>
        <taxon>Dikarya</taxon>
        <taxon>Ascomycota</taxon>
        <taxon>Pezizomycotina</taxon>
        <taxon>Sordariomycetes</taxon>
        <taxon>Hypocreomycetidae</taxon>
        <taxon>Hypocreales</taxon>
        <taxon>Ophiocordycipitaceae</taxon>
        <taxon>Tolypocladium</taxon>
    </lineage>
</organism>